<dbReference type="InterPro" id="IPR050545">
    <property type="entry name" value="Mycobact_MmpL"/>
</dbReference>
<feature type="transmembrane region" description="Helical" evidence="6">
    <location>
        <begin position="406"/>
        <end position="424"/>
    </location>
</feature>
<keyword evidence="2" id="KW-1003">Cell membrane</keyword>
<organism evidence="8">
    <name type="scientific">freshwater metagenome</name>
    <dbReference type="NCBI Taxonomy" id="449393"/>
    <lineage>
        <taxon>unclassified sequences</taxon>
        <taxon>metagenomes</taxon>
        <taxon>ecological metagenomes</taxon>
    </lineage>
</organism>
<keyword evidence="3 6" id="KW-0812">Transmembrane</keyword>
<keyword evidence="4 6" id="KW-1133">Transmembrane helix</keyword>
<evidence type="ECO:0000256" key="1">
    <source>
        <dbReference type="ARBA" id="ARBA00004651"/>
    </source>
</evidence>
<feature type="transmembrane region" description="Helical" evidence="6">
    <location>
        <begin position="430"/>
        <end position="449"/>
    </location>
</feature>
<feature type="transmembrane region" description="Helical" evidence="6">
    <location>
        <begin position="708"/>
        <end position="729"/>
    </location>
</feature>
<dbReference type="AlphaFoldDB" id="A0A6J6C4W6"/>
<evidence type="ECO:0000256" key="5">
    <source>
        <dbReference type="ARBA" id="ARBA00023136"/>
    </source>
</evidence>
<protein>
    <submittedName>
        <fullName evidence="8">Unannotated protein</fullName>
    </submittedName>
</protein>
<dbReference type="SUPFAM" id="SSF82866">
    <property type="entry name" value="Multidrug efflux transporter AcrB transmembrane domain"/>
    <property type="match status" value="2"/>
</dbReference>
<reference evidence="8" key="1">
    <citation type="submission" date="2020-05" db="EMBL/GenBank/DDBJ databases">
        <authorList>
            <person name="Chiriac C."/>
            <person name="Salcher M."/>
            <person name="Ghai R."/>
            <person name="Kavagutti S V."/>
        </authorList>
    </citation>
    <scope>NUCLEOTIDE SEQUENCE</scope>
</reference>
<dbReference type="InterPro" id="IPR004869">
    <property type="entry name" value="MMPL_dom"/>
</dbReference>
<evidence type="ECO:0000259" key="7">
    <source>
        <dbReference type="PROSITE" id="PS50156"/>
    </source>
</evidence>
<feature type="transmembrane region" description="Helical" evidence="6">
    <location>
        <begin position="642"/>
        <end position="661"/>
    </location>
</feature>
<feature type="transmembrane region" description="Helical" evidence="6">
    <location>
        <begin position="478"/>
        <end position="498"/>
    </location>
</feature>
<proteinExistence type="predicted"/>
<gene>
    <name evidence="8" type="ORF">UFOPK1358_01319</name>
    <name evidence="9" type="ORF">UFOPK2766_00826</name>
</gene>
<name>A0A6J6C4W6_9ZZZZ</name>
<dbReference type="PROSITE" id="PS50156">
    <property type="entry name" value="SSD"/>
    <property type="match status" value="1"/>
</dbReference>
<dbReference type="PANTHER" id="PTHR33406:SF11">
    <property type="entry name" value="MEMBRANE PROTEIN SCO6666-RELATED"/>
    <property type="match status" value="1"/>
</dbReference>
<feature type="transmembrane region" description="Helical" evidence="6">
    <location>
        <begin position="298"/>
        <end position="318"/>
    </location>
</feature>
<dbReference type="GO" id="GO:0005886">
    <property type="term" value="C:plasma membrane"/>
    <property type="evidence" value="ECO:0007669"/>
    <property type="project" value="UniProtKB-SubCell"/>
</dbReference>
<accession>A0A6J6C4W6</accession>
<evidence type="ECO:0000256" key="4">
    <source>
        <dbReference type="ARBA" id="ARBA00022989"/>
    </source>
</evidence>
<evidence type="ECO:0000256" key="2">
    <source>
        <dbReference type="ARBA" id="ARBA00022475"/>
    </source>
</evidence>
<feature type="transmembrane region" description="Helical" evidence="6">
    <location>
        <begin position="247"/>
        <end position="266"/>
    </location>
</feature>
<dbReference type="PANTHER" id="PTHR33406">
    <property type="entry name" value="MEMBRANE PROTEIN MJ1562-RELATED"/>
    <property type="match status" value="1"/>
</dbReference>
<feature type="transmembrane region" description="Helical" evidence="6">
    <location>
        <begin position="673"/>
        <end position="693"/>
    </location>
</feature>
<evidence type="ECO:0000313" key="9">
    <source>
        <dbReference type="EMBL" id="CAB4737920.1"/>
    </source>
</evidence>
<dbReference type="EMBL" id="CAEZYU010000029">
    <property type="protein sequence ID" value="CAB4737920.1"/>
    <property type="molecule type" value="Genomic_DNA"/>
</dbReference>
<feature type="transmembrane region" description="Helical" evidence="6">
    <location>
        <begin position="373"/>
        <end position="394"/>
    </location>
</feature>
<evidence type="ECO:0000313" key="8">
    <source>
        <dbReference type="EMBL" id="CAB4546104.1"/>
    </source>
</evidence>
<feature type="transmembrane region" description="Helical" evidence="6">
    <location>
        <begin position="779"/>
        <end position="801"/>
    </location>
</feature>
<dbReference type="InterPro" id="IPR000731">
    <property type="entry name" value="SSD"/>
</dbReference>
<feature type="transmembrane region" description="Helical" evidence="6">
    <location>
        <begin position="273"/>
        <end position="292"/>
    </location>
</feature>
<feature type="transmembrane region" description="Helical" evidence="6">
    <location>
        <begin position="345"/>
        <end position="367"/>
    </location>
</feature>
<dbReference type="Pfam" id="PF03176">
    <property type="entry name" value="MMPL"/>
    <property type="match status" value="2"/>
</dbReference>
<comment type="subcellular location">
    <subcellularLocation>
        <location evidence="1">Cell membrane</location>
        <topology evidence="1">Multi-pass membrane protein</topology>
    </subcellularLocation>
</comment>
<sequence length="849" mass="90518">MCRVPLPELGDSKLWESRICTLCASSRGRLLAVFFAQSARESALYSRLGSWCFRRRKTVVALWLLVLVVGGIAAGTIGPHFSTNMELPNVESRQGLDLLESQMGGAGAGIEGTIVFRSESGFEDPAVRQPLVDFLSEVEAEKNVTVVSPFAADKFDPSSPLATWYLSGVDDPALLLKLSEANSKISTTGAEAGKIAEAQVEITRDTSLDVAREQGKEIEALAPEVPGVQIEYGGRIFEHFEAPDSELLGLAFAIVILILAFGSVLAMGLPIGVALAGIGVGSVTLALLSNLIEMPDFATTLGVMIGLGVGIDYALFIVTRYREQLHLGHTVEQSVVTAIDTSGRAVTFAGLTVVISLLGMLIMGVSFVSGLGIGAATVVMVTMVASLTLLPALLGFAGERIEVTRWRGLIAAGLVALGLIGLGLNLNPLLIGFPLAIIVMIAGFAFAPLKKEFKRKPPKPLDQTSAYRWSRFVQGHPWPLAIGATAILFILTIPLFGIRLGFSDAGNLPAENTGRKAYDLLSDGFGPGSNGKLLLVAGVPDGTDISNPRSLIAVSTQLEKVPGVQAVSPPIPSNLENPSDSGAVLWVVTPTTSPQDEATTNLVVDLRENVLPTVTAGTGLDVLVTGQVGISVDFSNYLSGRLFLFFAAVLSLSFLLLMVVFRSLLVPLKAVIMNLLSIGAAYGVIVAIFQWGWAKDLFGIEPAPIEPFIPMMLFAIVFGLSMDYEVFLLSRVREEWLHTGDSHTSVANGLAATARVISAAAAIMVFVFGSFLLESDRAIKLFGFGLAFAVLIDATLVRMLLVPASMELLGDKNWWFPAWLDRLLPNINVEGPTEFPEDEAEAQKEDVLV</sequence>
<feature type="transmembrane region" description="Helical" evidence="6">
    <location>
        <begin position="60"/>
        <end position="81"/>
    </location>
</feature>
<dbReference type="EMBL" id="CAEZSF010000136">
    <property type="protein sequence ID" value="CAB4546104.1"/>
    <property type="molecule type" value="Genomic_DNA"/>
</dbReference>
<dbReference type="Gene3D" id="1.20.1640.10">
    <property type="entry name" value="Multidrug efflux transporter AcrB transmembrane domain"/>
    <property type="match status" value="2"/>
</dbReference>
<evidence type="ECO:0000256" key="6">
    <source>
        <dbReference type="SAM" id="Phobius"/>
    </source>
</evidence>
<feature type="transmembrane region" description="Helical" evidence="6">
    <location>
        <begin position="750"/>
        <end position="773"/>
    </location>
</feature>
<evidence type="ECO:0000256" key="3">
    <source>
        <dbReference type="ARBA" id="ARBA00022692"/>
    </source>
</evidence>
<feature type="domain" description="SSD" evidence="7">
    <location>
        <begin position="247"/>
        <end position="396"/>
    </location>
</feature>
<keyword evidence="5 6" id="KW-0472">Membrane</keyword>